<gene>
    <name evidence="2" type="ORF">L9F63_018954</name>
</gene>
<feature type="signal peptide" evidence="1">
    <location>
        <begin position="1"/>
        <end position="20"/>
    </location>
</feature>
<protein>
    <submittedName>
        <fullName evidence="2">Uncharacterized protein</fullName>
    </submittedName>
</protein>
<feature type="chain" id="PRO_5042061681" evidence="1">
    <location>
        <begin position="21"/>
        <end position="59"/>
    </location>
</feature>
<sequence>MNKVIINLVIILLAAYAATAARIGFNGESLESQPEVVQSKSTIKLESPCSSGHLLNSSA</sequence>
<evidence type="ECO:0000313" key="3">
    <source>
        <dbReference type="Proteomes" id="UP001233999"/>
    </source>
</evidence>
<dbReference type="AlphaFoldDB" id="A0AAD7ZVU8"/>
<name>A0AAD7ZVU8_DIPPU</name>
<dbReference type="EMBL" id="JASPKZ010006083">
    <property type="protein sequence ID" value="KAJ9587613.1"/>
    <property type="molecule type" value="Genomic_DNA"/>
</dbReference>
<feature type="non-terminal residue" evidence="2">
    <location>
        <position position="59"/>
    </location>
</feature>
<accession>A0AAD7ZVU8</accession>
<keyword evidence="3" id="KW-1185">Reference proteome</keyword>
<reference evidence="2" key="1">
    <citation type="journal article" date="2023" name="IScience">
        <title>Live-bearing cockroach genome reveals convergent evolutionary mechanisms linked to viviparity in insects and beyond.</title>
        <authorList>
            <person name="Fouks B."/>
            <person name="Harrison M.C."/>
            <person name="Mikhailova A.A."/>
            <person name="Marchal E."/>
            <person name="English S."/>
            <person name="Carruthers M."/>
            <person name="Jennings E.C."/>
            <person name="Chiamaka E.L."/>
            <person name="Frigard R.A."/>
            <person name="Pippel M."/>
            <person name="Attardo G.M."/>
            <person name="Benoit J.B."/>
            <person name="Bornberg-Bauer E."/>
            <person name="Tobe S.S."/>
        </authorList>
    </citation>
    <scope>NUCLEOTIDE SEQUENCE</scope>
    <source>
        <strain evidence="2">Stay&amp;Tobe</strain>
    </source>
</reference>
<keyword evidence="1" id="KW-0732">Signal</keyword>
<reference evidence="2" key="2">
    <citation type="submission" date="2023-05" db="EMBL/GenBank/DDBJ databases">
        <authorList>
            <person name="Fouks B."/>
        </authorList>
    </citation>
    <scope>NUCLEOTIDE SEQUENCE</scope>
    <source>
        <strain evidence="2">Stay&amp;Tobe</strain>
        <tissue evidence="2">Testes</tissue>
    </source>
</reference>
<dbReference type="Proteomes" id="UP001233999">
    <property type="component" value="Unassembled WGS sequence"/>
</dbReference>
<evidence type="ECO:0000256" key="1">
    <source>
        <dbReference type="SAM" id="SignalP"/>
    </source>
</evidence>
<organism evidence="2 3">
    <name type="scientific">Diploptera punctata</name>
    <name type="common">Pacific beetle cockroach</name>
    <dbReference type="NCBI Taxonomy" id="6984"/>
    <lineage>
        <taxon>Eukaryota</taxon>
        <taxon>Metazoa</taxon>
        <taxon>Ecdysozoa</taxon>
        <taxon>Arthropoda</taxon>
        <taxon>Hexapoda</taxon>
        <taxon>Insecta</taxon>
        <taxon>Pterygota</taxon>
        <taxon>Neoptera</taxon>
        <taxon>Polyneoptera</taxon>
        <taxon>Dictyoptera</taxon>
        <taxon>Blattodea</taxon>
        <taxon>Blaberoidea</taxon>
        <taxon>Blaberidae</taxon>
        <taxon>Diplopterinae</taxon>
        <taxon>Diploptera</taxon>
    </lineage>
</organism>
<proteinExistence type="predicted"/>
<evidence type="ECO:0000313" key="2">
    <source>
        <dbReference type="EMBL" id="KAJ9587613.1"/>
    </source>
</evidence>
<comment type="caution">
    <text evidence="2">The sequence shown here is derived from an EMBL/GenBank/DDBJ whole genome shotgun (WGS) entry which is preliminary data.</text>
</comment>